<accession>A0A139X999</accession>
<dbReference type="STRING" id="128403.WA1_22685"/>
<feature type="signal peptide" evidence="2">
    <location>
        <begin position="1"/>
        <end position="24"/>
    </location>
</feature>
<keyword evidence="4" id="KW-1185">Reference proteome</keyword>
<evidence type="ECO:0000313" key="4">
    <source>
        <dbReference type="Proteomes" id="UP000076925"/>
    </source>
</evidence>
<sequence length="297" mass="31881">MIVTVLRRFTVVFLALSLCLTTVACGGGGNQATTPGGNNNQTSRTTSNSKLADGQYPVQQAQYNDADGEYTLFLLNATPPNFRTQNLQMARLTDDQIKQGQKTYLKVENGQPALYITEDFKIEYVHNVTETKTNPQTGQQETVVVRQENSFWAPFAGAAAGSLAGQAIGSLLFRPQYYVPPAYQPGGVINGYGGYGSSYNDAVQSYRTRYNAPPAVERNRTAFRTTGTLRRSYPGTDTTRTAPRTAPGNRATGSGYGGSTLKPSGSNTYRRSPSGSGFGSGGASRSRSGAGFGSRRR</sequence>
<feature type="region of interest" description="Disordered" evidence="1">
    <location>
        <begin position="218"/>
        <end position="297"/>
    </location>
</feature>
<evidence type="ECO:0000313" key="3">
    <source>
        <dbReference type="EMBL" id="KYC41274.1"/>
    </source>
</evidence>
<feature type="compositionally biased region" description="Low complexity" evidence="1">
    <location>
        <begin position="234"/>
        <end position="252"/>
    </location>
</feature>
<dbReference type="OrthoDB" id="462679at2"/>
<dbReference type="AlphaFoldDB" id="A0A139X999"/>
<proteinExistence type="predicted"/>
<feature type="compositionally biased region" description="Low complexity" evidence="1">
    <location>
        <begin position="31"/>
        <end position="49"/>
    </location>
</feature>
<organism evidence="3 4">
    <name type="scientific">Scytonema hofmannii PCC 7110</name>
    <dbReference type="NCBI Taxonomy" id="128403"/>
    <lineage>
        <taxon>Bacteria</taxon>
        <taxon>Bacillati</taxon>
        <taxon>Cyanobacteriota</taxon>
        <taxon>Cyanophyceae</taxon>
        <taxon>Nostocales</taxon>
        <taxon>Scytonemataceae</taxon>
        <taxon>Scytonema</taxon>
    </lineage>
</organism>
<comment type="caution">
    <text evidence="3">The sequence shown here is derived from an EMBL/GenBank/DDBJ whole genome shotgun (WGS) entry which is preliminary data.</text>
</comment>
<reference evidence="3 4" key="1">
    <citation type="journal article" date="2013" name="Genome Biol. Evol.">
        <title>Genomes of Stigonematalean cyanobacteria (subsection V) and the evolution of oxygenic photosynthesis from prokaryotes to plastids.</title>
        <authorList>
            <person name="Dagan T."/>
            <person name="Roettger M."/>
            <person name="Stucken K."/>
            <person name="Landan G."/>
            <person name="Koch R."/>
            <person name="Major P."/>
            <person name="Gould S.B."/>
            <person name="Goremykin V.V."/>
            <person name="Rippka R."/>
            <person name="Tandeau de Marsac N."/>
            <person name="Gugger M."/>
            <person name="Lockhart P.J."/>
            <person name="Allen J.F."/>
            <person name="Brune I."/>
            <person name="Maus I."/>
            <person name="Puhler A."/>
            <person name="Martin W.F."/>
        </authorList>
    </citation>
    <scope>NUCLEOTIDE SEQUENCE [LARGE SCALE GENOMIC DNA]</scope>
    <source>
        <strain evidence="3 4">PCC 7110</strain>
    </source>
</reference>
<name>A0A139X999_9CYAN</name>
<gene>
    <name evidence="3" type="ORF">WA1_22685</name>
</gene>
<dbReference type="RefSeq" id="WP_017744406.1">
    <property type="nucleotide sequence ID" value="NZ_KQ976354.1"/>
</dbReference>
<dbReference type="PROSITE" id="PS51257">
    <property type="entry name" value="PROKAR_LIPOPROTEIN"/>
    <property type="match status" value="1"/>
</dbReference>
<dbReference type="EMBL" id="ANNX02000022">
    <property type="protein sequence ID" value="KYC41274.1"/>
    <property type="molecule type" value="Genomic_DNA"/>
</dbReference>
<feature type="region of interest" description="Disordered" evidence="1">
    <location>
        <begin position="29"/>
        <end position="50"/>
    </location>
</feature>
<dbReference type="Proteomes" id="UP000076925">
    <property type="component" value="Unassembled WGS sequence"/>
</dbReference>
<evidence type="ECO:0000256" key="2">
    <source>
        <dbReference type="SAM" id="SignalP"/>
    </source>
</evidence>
<protein>
    <recommendedName>
        <fullName evidence="5">DUF1190 domain-containing protein</fullName>
    </recommendedName>
</protein>
<feature type="chain" id="PRO_5007300606" description="DUF1190 domain-containing protein" evidence="2">
    <location>
        <begin position="25"/>
        <end position="297"/>
    </location>
</feature>
<evidence type="ECO:0000256" key="1">
    <source>
        <dbReference type="SAM" id="MobiDB-lite"/>
    </source>
</evidence>
<keyword evidence="2" id="KW-0732">Signal</keyword>
<evidence type="ECO:0008006" key="5">
    <source>
        <dbReference type="Google" id="ProtNLM"/>
    </source>
</evidence>